<feature type="region of interest" description="Disordered" evidence="1">
    <location>
        <begin position="224"/>
        <end position="277"/>
    </location>
</feature>
<feature type="transmembrane region" description="Helical" evidence="2">
    <location>
        <begin position="103"/>
        <end position="122"/>
    </location>
</feature>
<name>F1AXH4_ORFV</name>
<dbReference type="EMBL" id="HM133903">
    <property type="protein sequence ID" value="ADY76695.1"/>
    <property type="molecule type" value="Genomic_DNA"/>
</dbReference>
<feature type="compositionally biased region" description="Basic residues" evidence="1">
    <location>
        <begin position="400"/>
        <end position="411"/>
    </location>
</feature>
<evidence type="ECO:0000256" key="2">
    <source>
        <dbReference type="SAM" id="Phobius"/>
    </source>
</evidence>
<proteinExistence type="predicted"/>
<feature type="region of interest" description="Disordered" evidence="1">
    <location>
        <begin position="685"/>
        <end position="717"/>
    </location>
</feature>
<dbReference type="Proteomes" id="UP000103309">
    <property type="component" value="Segment"/>
</dbReference>
<feature type="region of interest" description="Disordered" evidence="1">
    <location>
        <begin position="763"/>
        <end position="784"/>
    </location>
</feature>
<organism evidence="3 4">
    <name type="scientific">Orf virus</name>
    <name type="common">ORFV</name>
    <dbReference type="NCBI Taxonomy" id="10258"/>
    <lineage>
        <taxon>Viruses</taxon>
        <taxon>Varidnaviria</taxon>
        <taxon>Bamfordvirae</taxon>
        <taxon>Nucleocytoviricota</taxon>
        <taxon>Pokkesviricetes</taxon>
        <taxon>Chitovirales</taxon>
        <taxon>Poxviridae</taxon>
        <taxon>Chordopoxvirinae</taxon>
        <taxon>Parapoxvirus</taxon>
        <taxon>Parapoxvirus orf</taxon>
    </lineage>
</organism>
<feature type="transmembrane region" description="Helical" evidence="2">
    <location>
        <begin position="49"/>
        <end position="69"/>
    </location>
</feature>
<organismHost>
    <name type="scientific">Capra hircus</name>
    <name type="common">Goat</name>
    <dbReference type="NCBI Taxonomy" id="9925"/>
</organismHost>
<feature type="transmembrane region" description="Helical" evidence="2">
    <location>
        <begin position="12"/>
        <end position="37"/>
    </location>
</feature>
<sequence length="784" mass="84734">MTAEASISSLFAIVVCGGGLVVLVLGVQMLNSLFLCFHHRSVSKHLGRCAEDVALFLLLFLGGLANTAVVVLNAGVARVAPALVAAVVFVVRRHHRVRGGVAVIFAAHTLVAGLSIGAGVVVRIGTRRVRGRFLTGVGVRPRVKLNALVLLHALRGSRRLIGGLDAPIRGLDYGGGRAGLKHLVSADEERRRLGGRREHTEPVHPRLLRGHVHHAVRRASILHTRREGMHGSVQEEPNGGEDCRPHHRGERAHAFSAAADRTHAHPSQRGQADLREQPRGAVAGQWRREHHRGAAANLCQRPHRGSRDVRTLAAHALVVDGEVVRPEPRGALDLELRARHDNAHHRARQPHVEDHVAAPRVRRPAVAEHGGAAREHHVPGHGVHGRRQRLEVPRGEDRRQPHRRPRVAQPVRHRDRDRVCGLSHEHVPGRHLAAEHEAVPRLAALCVDAHLAAEADPNREHVSRGAPAHVLAVPELHEVNVPVDARHSVPQVDLGHEPLDVRRHLAALAEAHVAAVHVRVRAAVGACRRRGPQQRAFQRNRGWRVQAPRPWRAQSLSGGVHWGVPVGLPQKIIFHLCEGRKREACATPRVNVCRRLSVGTCTRMPRTTSGGSAHGHTSRDTASTRLVLCRISRSRAPTKSAYTRSFCSTWCTRGGSSTGGGCAARTMSSSEVPGSPTTVVLSTTTSLSHSRTKSACRDRTRAESVPPQSTTYRTHARVASVGSGCTATSSDAATASAGGRVARAARTARVCLRMIMPESGVRPSGVRAVTSAPSAMSREQTEGL</sequence>
<keyword evidence="2" id="KW-1133">Transmembrane helix</keyword>
<accession>F1AXH4</accession>
<feature type="region of interest" description="Disordered" evidence="1">
    <location>
        <begin position="372"/>
        <end position="416"/>
    </location>
</feature>
<evidence type="ECO:0000313" key="4">
    <source>
        <dbReference type="Proteomes" id="UP000103309"/>
    </source>
</evidence>
<organismHost>
    <name type="scientific">Ovis aries</name>
    <name type="common">Sheep</name>
    <dbReference type="NCBI Taxonomy" id="9940"/>
</organismHost>
<organismHost>
    <name type="scientific">Homo sapiens</name>
    <name type="common">Human</name>
    <dbReference type="NCBI Taxonomy" id="9606"/>
</organismHost>
<keyword evidence="2" id="KW-0812">Transmembrane</keyword>
<evidence type="ECO:0000256" key="1">
    <source>
        <dbReference type="SAM" id="MobiDB-lite"/>
    </source>
</evidence>
<protein>
    <submittedName>
        <fullName evidence="3">PP10</fullName>
    </submittedName>
</protein>
<evidence type="ECO:0000313" key="3">
    <source>
        <dbReference type="EMBL" id="ADY76695.1"/>
    </source>
</evidence>
<feature type="compositionally biased region" description="Basic and acidic residues" evidence="1">
    <location>
        <begin position="388"/>
        <end position="399"/>
    </location>
</feature>
<keyword evidence="2" id="KW-0472">Membrane</keyword>
<reference evidence="3 4" key="1">
    <citation type="submission" date="2010-04" db="EMBL/GenBank/DDBJ databases">
        <title>Novel immune-modulators identified by a rapid, functional screen of the Parapox virus genome.</title>
        <authorList>
            <person name="McGuire M.J."/>
            <person name="Sykes K.F."/>
            <person name="Johnston S.A."/>
        </authorList>
    </citation>
    <scope>NUCLEOTIDE SEQUENCE [LARGE SCALE GENOMIC DNA]</scope>
    <source>
        <strain evidence="3">D1701</strain>
    </source>
</reference>